<proteinExistence type="predicted"/>
<evidence type="ECO:0000313" key="2">
    <source>
        <dbReference type="Proteomes" id="UP001205185"/>
    </source>
</evidence>
<dbReference type="SUPFAM" id="SSF53756">
    <property type="entry name" value="UDP-Glycosyltransferase/glycogen phosphorylase"/>
    <property type="match status" value="1"/>
</dbReference>
<gene>
    <name evidence="1" type="ORF">LV75_001846</name>
</gene>
<name>A0ABT1I9W7_9PSEU</name>
<dbReference type="EMBL" id="JAMTCO010000004">
    <property type="protein sequence ID" value="MCP2269358.1"/>
    <property type="molecule type" value="Genomic_DNA"/>
</dbReference>
<reference evidence="1 2" key="1">
    <citation type="submission" date="2022-06" db="EMBL/GenBank/DDBJ databases">
        <title>Genomic Encyclopedia of Archaeal and Bacterial Type Strains, Phase II (KMG-II): from individual species to whole genera.</title>
        <authorList>
            <person name="Goeker M."/>
        </authorList>
    </citation>
    <scope>NUCLEOTIDE SEQUENCE [LARGE SCALE GENOMIC DNA]</scope>
    <source>
        <strain evidence="1 2">DSM 44255</strain>
    </source>
</reference>
<dbReference type="Proteomes" id="UP001205185">
    <property type="component" value="Unassembled WGS sequence"/>
</dbReference>
<protein>
    <recommendedName>
        <fullName evidence="3">CDP-glycerol:poly(Glycerophosphate) glycerophosphotransferase</fullName>
    </recommendedName>
</protein>
<evidence type="ECO:0000313" key="1">
    <source>
        <dbReference type="EMBL" id="MCP2269358.1"/>
    </source>
</evidence>
<accession>A0ABT1I9W7</accession>
<comment type="caution">
    <text evidence="1">The sequence shown here is derived from an EMBL/GenBank/DDBJ whole genome shotgun (WGS) entry which is preliminary data.</text>
</comment>
<organism evidence="1 2">
    <name type="scientific">Actinokineospora diospyrosa</name>
    <dbReference type="NCBI Taxonomy" id="103728"/>
    <lineage>
        <taxon>Bacteria</taxon>
        <taxon>Bacillati</taxon>
        <taxon>Actinomycetota</taxon>
        <taxon>Actinomycetes</taxon>
        <taxon>Pseudonocardiales</taxon>
        <taxon>Pseudonocardiaceae</taxon>
        <taxon>Actinokineospora</taxon>
    </lineage>
</organism>
<dbReference type="Gene3D" id="3.40.50.12580">
    <property type="match status" value="1"/>
</dbReference>
<sequence>MVVRTPAALLRLQDALGAVVGDPRVEVVFTVDTGSVFSAGLTERLVDSGALVVPWARAGRDEFDLAVAASDNSDLRRFAAPVVLMPHGAGYHRRSTSDPAAISGLRASALVAGGRVLPRAVVVAHERQITALRSVDPRLAGHAVVATDPCLDRITASEPHRPHHRRRFDAEGRRVVLLCSTWGRHSLLGTNPGLAEELVTTLPVDEYRVAMTLHPNIWQRHGPLQVRAWLRPAVEAGLVLIPPAQDWRPGLLAADVVVSDHGSVTAYAAAAGRPVLLAADGGPEVVPHSPLADLLSALPRLSPDGVPTDLPAPAPRSVTEAIFHPGPTTVDQVLYEVMGLAGAPPAVTPVPRPRLELPDPSHYRTTVTHAHLDGGRARLAIARTTGRWSPGWLSAADTSTDIALLEAAAVVWTTIAAGGSTHARDLLTRYPAARLVTAAGADGTTRAWPRVGPAIAATSTTTASATAAALHWWTTLPPAQRPHRIDLVAGAASGVIDVHIGDSGRE</sequence>
<evidence type="ECO:0008006" key="3">
    <source>
        <dbReference type="Google" id="ProtNLM"/>
    </source>
</evidence>
<keyword evidence="2" id="KW-1185">Reference proteome</keyword>
<dbReference type="InterPro" id="IPR043148">
    <property type="entry name" value="TagF_C"/>
</dbReference>